<gene>
    <name evidence="1" type="ORF">EVAR_40796_1</name>
</gene>
<name>A0A4C1X6P7_EUMVA</name>
<keyword evidence="2" id="KW-1185">Reference proteome</keyword>
<protein>
    <submittedName>
        <fullName evidence="1">Uncharacterized protein</fullName>
    </submittedName>
</protein>
<sequence length="68" mass="7615">MCLYLRKYGKSSSRNSACGVPMQIGLPIESRTDYGGLEFPFKTDPVFSFQVFSGQESRSEESNRPTAQ</sequence>
<dbReference type="AlphaFoldDB" id="A0A4C1X6P7"/>
<accession>A0A4C1X6P7</accession>
<organism evidence="1 2">
    <name type="scientific">Eumeta variegata</name>
    <name type="common">Bagworm moth</name>
    <name type="synonym">Eumeta japonica</name>
    <dbReference type="NCBI Taxonomy" id="151549"/>
    <lineage>
        <taxon>Eukaryota</taxon>
        <taxon>Metazoa</taxon>
        <taxon>Ecdysozoa</taxon>
        <taxon>Arthropoda</taxon>
        <taxon>Hexapoda</taxon>
        <taxon>Insecta</taxon>
        <taxon>Pterygota</taxon>
        <taxon>Neoptera</taxon>
        <taxon>Endopterygota</taxon>
        <taxon>Lepidoptera</taxon>
        <taxon>Glossata</taxon>
        <taxon>Ditrysia</taxon>
        <taxon>Tineoidea</taxon>
        <taxon>Psychidae</taxon>
        <taxon>Oiketicinae</taxon>
        <taxon>Eumeta</taxon>
    </lineage>
</organism>
<dbReference type="Proteomes" id="UP000299102">
    <property type="component" value="Unassembled WGS sequence"/>
</dbReference>
<evidence type="ECO:0000313" key="2">
    <source>
        <dbReference type="Proteomes" id="UP000299102"/>
    </source>
</evidence>
<proteinExistence type="predicted"/>
<reference evidence="1 2" key="1">
    <citation type="journal article" date="2019" name="Commun. Biol.">
        <title>The bagworm genome reveals a unique fibroin gene that provides high tensile strength.</title>
        <authorList>
            <person name="Kono N."/>
            <person name="Nakamura H."/>
            <person name="Ohtoshi R."/>
            <person name="Tomita M."/>
            <person name="Numata K."/>
            <person name="Arakawa K."/>
        </authorList>
    </citation>
    <scope>NUCLEOTIDE SEQUENCE [LARGE SCALE GENOMIC DNA]</scope>
</reference>
<comment type="caution">
    <text evidence="1">The sequence shown here is derived from an EMBL/GenBank/DDBJ whole genome shotgun (WGS) entry which is preliminary data.</text>
</comment>
<evidence type="ECO:0000313" key="1">
    <source>
        <dbReference type="EMBL" id="GBP57937.1"/>
    </source>
</evidence>
<dbReference type="EMBL" id="BGZK01000723">
    <property type="protein sequence ID" value="GBP57937.1"/>
    <property type="molecule type" value="Genomic_DNA"/>
</dbReference>